<dbReference type="InterPro" id="IPR047817">
    <property type="entry name" value="ABC2_TM_bact-type"/>
</dbReference>
<dbReference type="GO" id="GO:0005886">
    <property type="term" value="C:plasma membrane"/>
    <property type="evidence" value="ECO:0007669"/>
    <property type="project" value="UniProtKB-SubCell"/>
</dbReference>
<keyword evidence="7 8" id="KW-0472">Membrane</keyword>
<dbReference type="PANTHER" id="PTHR30294">
    <property type="entry name" value="MEMBRANE COMPONENT OF ABC TRANSPORTER YHHJ-RELATED"/>
    <property type="match status" value="1"/>
</dbReference>
<feature type="transmembrane region" description="Helical" evidence="8">
    <location>
        <begin position="220"/>
        <end position="242"/>
    </location>
</feature>
<dbReference type="STRING" id="1168289.GCA_000259075_00107"/>
<proteinExistence type="inferred from homology"/>
<evidence type="ECO:0000256" key="1">
    <source>
        <dbReference type="ARBA" id="ARBA00004651"/>
    </source>
</evidence>
<evidence type="ECO:0000313" key="10">
    <source>
        <dbReference type="EMBL" id="RCW38294.1"/>
    </source>
</evidence>
<dbReference type="InterPro" id="IPR013525">
    <property type="entry name" value="ABC2_TM"/>
</dbReference>
<evidence type="ECO:0000256" key="5">
    <source>
        <dbReference type="ARBA" id="ARBA00022692"/>
    </source>
</evidence>
<evidence type="ECO:0000256" key="8">
    <source>
        <dbReference type="SAM" id="Phobius"/>
    </source>
</evidence>
<dbReference type="PANTHER" id="PTHR30294:SF29">
    <property type="entry name" value="MULTIDRUG ABC TRANSPORTER PERMEASE YBHS-RELATED"/>
    <property type="match status" value="1"/>
</dbReference>
<sequence length="369" mass="41129">MRILLALLQKEFIQIRRNKTILRLIIVLPVVQLLILVNAATLEMNNLHIAVCDNDHSALSNRLVSELDASPFFRLSPEPRNVESGIHQIEEGTVDFLLVIAAGFEKEAIAGQTSRIQLLANAINSQQAQLGYAYLQQVAHRSMQNFAVEMKGVEPESKISTTSAFWYNPELNYKFFMVPGILVVLVSVVGMFLTSMNLVREKEMGTIEQINVTPVRKSTFIVAKLLPFLIIGLFELGLGLIIGKLVYDVPIEGSLWLIFGIGTLYLIGLLGLGLLLSTFSSSQQQVTFVSYFFLLVFILMSGIFTSVDNMPEWGQNVNLINPFFYFIDVMRSILLKGAGLADLWRQVGGISFLAVTLVTLAVFNYRKAS</sequence>
<evidence type="ECO:0000259" key="9">
    <source>
        <dbReference type="PROSITE" id="PS51012"/>
    </source>
</evidence>
<dbReference type="Gene3D" id="3.40.1710.10">
    <property type="entry name" value="abc type-2 transporter like domain"/>
    <property type="match status" value="1"/>
</dbReference>
<feature type="transmembrane region" description="Helical" evidence="8">
    <location>
        <begin position="343"/>
        <end position="363"/>
    </location>
</feature>
<comment type="similarity">
    <text evidence="2">Belongs to the ABC-2 integral membrane protein family.</text>
</comment>
<feature type="transmembrane region" description="Helical" evidence="8">
    <location>
        <begin position="21"/>
        <end position="40"/>
    </location>
</feature>
<dbReference type="Pfam" id="PF12698">
    <property type="entry name" value="ABC2_membrane_3"/>
    <property type="match status" value="1"/>
</dbReference>
<organism evidence="10 11">
    <name type="scientific">Marinilabilia salmonicolor</name>
    <dbReference type="NCBI Taxonomy" id="989"/>
    <lineage>
        <taxon>Bacteria</taxon>
        <taxon>Pseudomonadati</taxon>
        <taxon>Bacteroidota</taxon>
        <taxon>Bacteroidia</taxon>
        <taxon>Marinilabiliales</taxon>
        <taxon>Marinilabiliaceae</taxon>
        <taxon>Marinilabilia</taxon>
    </lineage>
</organism>
<keyword evidence="5 8" id="KW-0812">Transmembrane</keyword>
<gene>
    <name evidence="10" type="ORF">DFO77_10451</name>
</gene>
<keyword evidence="11" id="KW-1185">Reference proteome</keyword>
<accession>A0A2T0XMR0</accession>
<dbReference type="AlphaFoldDB" id="A0A2T0XMR0"/>
<keyword evidence="6 8" id="KW-1133">Transmembrane helix</keyword>
<reference evidence="10 11" key="1">
    <citation type="submission" date="2018-07" db="EMBL/GenBank/DDBJ databases">
        <title>Freshwater and sediment microbial communities from various areas in North America, analyzing microbe dynamics in response to fracking.</title>
        <authorList>
            <person name="Lamendella R."/>
        </authorList>
    </citation>
    <scope>NUCLEOTIDE SEQUENCE [LARGE SCALE GENOMIC DNA]</scope>
    <source>
        <strain evidence="10 11">160A</strain>
    </source>
</reference>
<keyword evidence="3" id="KW-0813">Transport</keyword>
<evidence type="ECO:0000256" key="6">
    <source>
        <dbReference type="ARBA" id="ARBA00022989"/>
    </source>
</evidence>
<evidence type="ECO:0000256" key="2">
    <source>
        <dbReference type="ARBA" id="ARBA00007783"/>
    </source>
</evidence>
<evidence type="ECO:0000313" key="11">
    <source>
        <dbReference type="Proteomes" id="UP000252733"/>
    </source>
</evidence>
<feature type="transmembrane region" description="Helical" evidence="8">
    <location>
        <begin position="288"/>
        <end position="307"/>
    </location>
</feature>
<feature type="domain" description="ABC transmembrane type-2" evidence="9">
    <location>
        <begin position="128"/>
        <end position="368"/>
    </location>
</feature>
<evidence type="ECO:0000256" key="7">
    <source>
        <dbReference type="ARBA" id="ARBA00023136"/>
    </source>
</evidence>
<comment type="subcellular location">
    <subcellularLocation>
        <location evidence="1">Cell membrane</location>
        <topology evidence="1">Multi-pass membrane protein</topology>
    </subcellularLocation>
</comment>
<dbReference type="InterPro" id="IPR051449">
    <property type="entry name" value="ABC-2_transporter_component"/>
</dbReference>
<dbReference type="GO" id="GO:0140359">
    <property type="term" value="F:ABC-type transporter activity"/>
    <property type="evidence" value="ECO:0007669"/>
    <property type="project" value="InterPro"/>
</dbReference>
<dbReference type="OrthoDB" id="9808686at2"/>
<evidence type="ECO:0000256" key="3">
    <source>
        <dbReference type="ARBA" id="ARBA00022448"/>
    </source>
</evidence>
<protein>
    <submittedName>
        <fullName evidence="10">ABC-2 type transport system permease protein</fullName>
    </submittedName>
</protein>
<keyword evidence="4" id="KW-1003">Cell membrane</keyword>
<dbReference type="EMBL" id="QPIZ01000004">
    <property type="protein sequence ID" value="RCW38294.1"/>
    <property type="molecule type" value="Genomic_DNA"/>
</dbReference>
<feature type="transmembrane region" description="Helical" evidence="8">
    <location>
        <begin position="254"/>
        <end position="276"/>
    </location>
</feature>
<dbReference type="Proteomes" id="UP000252733">
    <property type="component" value="Unassembled WGS sequence"/>
</dbReference>
<dbReference type="PROSITE" id="PS51012">
    <property type="entry name" value="ABC_TM2"/>
    <property type="match status" value="1"/>
</dbReference>
<feature type="transmembrane region" description="Helical" evidence="8">
    <location>
        <begin position="175"/>
        <end position="199"/>
    </location>
</feature>
<comment type="caution">
    <text evidence="10">The sequence shown here is derived from an EMBL/GenBank/DDBJ whole genome shotgun (WGS) entry which is preliminary data.</text>
</comment>
<evidence type="ECO:0000256" key="4">
    <source>
        <dbReference type="ARBA" id="ARBA00022475"/>
    </source>
</evidence>
<name>A0A2T0XMR0_9BACT</name>
<dbReference type="RefSeq" id="WP_106152744.1">
    <property type="nucleotide sequence ID" value="NZ_PVTS01000006.1"/>
</dbReference>